<evidence type="ECO:0000256" key="1">
    <source>
        <dbReference type="ARBA" id="ARBA00004651"/>
    </source>
</evidence>
<gene>
    <name evidence="11" type="ORF">GCM10011335_00180</name>
</gene>
<reference evidence="11" key="1">
    <citation type="journal article" date="2014" name="Int. J. Syst. Evol. Microbiol.">
        <title>Complete genome sequence of Corynebacterium casei LMG S-19264T (=DSM 44701T), isolated from a smear-ripened cheese.</title>
        <authorList>
            <consortium name="US DOE Joint Genome Institute (JGI-PGF)"/>
            <person name="Walter F."/>
            <person name="Albersmeier A."/>
            <person name="Kalinowski J."/>
            <person name="Ruckert C."/>
        </authorList>
    </citation>
    <scope>NUCLEOTIDE SEQUENCE</scope>
    <source>
        <strain evidence="11">CGMCC 1.15493</strain>
    </source>
</reference>
<dbReference type="AlphaFoldDB" id="A0A916V166"/>
<keyword evidence="6 9" id="KW-0472">Membrane</keyword>
<evidence type="ECO:0000313" key="12">
    <source>
        <dbReference type="Proteomes" id="UP000613160"/>
    </source>
</evidence>
<keyword evidence="12" id="KW-1185">Reference proteome</keyword>
<feature type="transmembrane region" description="Helical" evidence="9">
    <location>
        <begin position="159"/>
        <end position="180"/>
    </location>
</feature>
<keyword evidence="3" id="KW-1003">Cell membrane</keyword>
<evidence type="ECO:0000259" key="10">
    <source>
        <dbReference type="PROSITE" id="PS50887"/>
    </source>
</evidence>
<dbReference type="SMART" id="SM00267">
    <property type="entry name" value="GGDEF"/>
    <property type="match status" value="1"/>
</dbReference>
<dbReference type="PROSITE" id="PS50887">
    <property type="entry name" value="GGDEF"/>
    <property type="match status" value="1"/>
</dbReference>
<evidence type="ECO:0000256" key="4">
    <source>
        <dbReference type="ARBA" id="ARBA00022692"/>
    </source>
</evidence>
<dbReference type="Proteomes" id="UP000613160">
    <property type="component" value="Unassembled WGS sequence"/>
</dbReference>
<dbReference type="GO" id="GO:0005886">
    <property type="term" value="C:plasma membrane"/>
    <property type="evidence" value="ECO:0007669"/>
    <property type="project" value="UniProtKB-SubCell"/>
</dbReference>
<dbReference type="InterPro" id="IPR029787">
    <property type="entry name" value="Nucleotide_cyclase"/>
</dbReference>
<proteinExistence type="predicted"/>
<feature type="domain" description="GGDEF" evidence="10">
    <location>
        <begin position="226"/>
        <end position="358"/>
    </location>
</feature>
<keyword evidence="4 9" id="KW-0812">Transmembrane</keyword>
<feature type="region of interest" description="Disordered" evidence="8">
    <location>
        <begin position="349"/>
        <end position="387"/>
    </location>
</feature>
<evidence type="ECO:0000256" key="7">
    <source>
        <dbReference type="ARBA" id="ARBA00034247"/>
    </source>
</evidence>
<dbReference type="CDD" id="cd01949">
    <property type="entry name" value="GGDEF"/>
    <property type="match status" value="1"/>
</dbReference>
<evidence type="ECO:0000256" key="8">
    <source>
        <dbReference type="SAM" id="MobiDB-lite"/>
    </source>
</evidence>
<keyword evidence="5 9" id="KW-1133">Transmembrane helix</keyword>
<dbReference type="InterPro" id="IPR011620">
    <property type="entry name" value="Sig_transdc_His_kinase_LytS_TM"/>
</dbReference>
<feature type="transmembrane region" description="Helical" evidence="9">
    <location>
        <begin position="36"/>
        <end position="54"/>
    </location>
</feature>
<dbReference type="InterPro" id="IPR043128">
    <property type="entry name" value="Rev_trsase/Diguanyl_cyclase"/>
</dbReference>
<dbReference type="GO" id="GO:0000155">
    <property type="term" value="F:phosphorelay sensor kinase activity"/>
    <property type="evidence" value="ECO:0007669"/>
    <property type="project" value="InterPro"/>
</dbReference>
<reference evidence="11" key="2">
    <citation type="submission" date="2020-09" db="EMBL/GenBank/DDBJ databases">
        <authorList>
            <person name="Sun Q."/>
            <person name="Zhou Y."/>
        </authorList>
    </citation>
    <scope>NUCLEOTIDE SEQUENCE</scope>
    <source>
        <strain evidence="11">CGMCC 1.15493</strain>
    </source>
</reference>
<dbReference type="InterPro" id="IPR050469">
    <property type="entry name" value="Diguanylate_Cyclase"/>
</dbReference>
<dbReference type="EMBL" id="BMJJ01000001">
    <property type="protein sequence ID" value="GGD01566.1"/>
    <property type="molecule type" value="Genomic_DNA"/>
</dbReference>
<dbReference type="PANTHER" id="PTHR45138:SF9">
    <property type="entry name" value="DIGUANYLATE CYCLASE DGCM-RELATED"/>
    <property type="match status" value="1"/>
</dbReference>
<feature type="compositionally biased region" description="Basic and acidic residues" evidence="8">
    <location>
        <begin position="349"/>
        <end position="362"/>
    </location>
</feature>
<dbReference type="NCBIfam" id="TIGR00254">
    <property type="entry name" value="GGDEF"/>
    <property type="match status" value="1"/>
</dbReference>
<comment type="subcellular location">
    <subcellularLocation>
        <location evidence="1">Cell membrane</location>
        <topology evidence="1">Multi-pass membrane protein</topology>
    </subcellularLocation>
</comment>
<evidence type="ECO:0000256" key="5">
    <source>
        <dbReference type="ARBA" id="ARBA00022989"/>
    </source>
</evidence>
<dbReference type="GO" id="GO:0071555">
    <property type="term" value="P:cell wall organization"/>
    <property type="evidence" value="ECO:0007669"/>
    <property type="project" value="InterPro"/>
</dbReference>
<protein>
    <recommendedName>
        <fullName evidence="2">diguanylate cyclase</fullName>
        <ecNumber evidence="2">2.7.7.65</ecNumber>
    </recommendedName>
</protein>
<dbReference type="Gene3D" id="3.30.70.270">
    <property type="match status" value="1"/>
</dbReference>
<dbReference type="Pfam" id="PF00990">
    <property type="entry name" value="GGDEF"/>
    <property type="match status" value="1"/>
</dbReference>
<comment type="caution">
    <text evidence="11">The sequence shown here is derived from an EMBL/GenBank/DDBJ whole genome shotgun (WGS) entry which is preliminary data.</text>
</comment>
<dbReference type="PANTHER" id="PTHR45138">
    <property type="entry name" value="REGULATORY COMPONENTS OF SENSORY TRANSDUCTION SYSTEM"/>
    <property type="match status" value="1"/>
</dbReference>
<organism evidence="11 12">
    <name type="scientific">Aureimonas glaciei</name>
    <dbReference type="NCBI Taxonomy" id="1776957"/>
    <lineage>
        <taxon>Bacteria</taxon>
        <taxon>Pseudomonadati</taxon>
        <taxon>Pseudomonadota</taxon>
        <taxon>Alphaproteobacteria</taxon>
        <taxon>Hyphomicrobiales</taxon>
        <taxon>Aurantimonadaceae</taxon>
        <taxon>Aureimonas</taxon>
    </lineage>
</organism>
<sequence length="387" mass="41236">MNIVVAMINGLGQLALVAVFFGMVQRLDCRPGVRACLLGVIFGLGAIFAMMTPSPVKPGVLIDARAVVIGLSAAFVGLPAVLISGAMAAVYRLWIGGSGTPYGLMAIALAGIAGLAWRRFVPPERQETVPSLLLLAVMIACHSVVVLHPTGDGLPDGFLAVYFPSIWATCLAGTLTLGWMMRREIGMIHRERSLRGDALVDPLTGLGNRRAVDHWLDVNGFRRGAGEFSVILVDIDHFKSVNDRFGHHVGDAVLQRLGAVMRQSVRDVDLVARYGGEEFLILLPAADAARAQTIAERIRQAIAAEQVSADGVAVRVSASFGIADSWGHDDRVELVAAADAALYRAKRNGRDRVEVAPPREARVPFARQSGPEADQAGRSSPAEAAAR</sequence>
<evidence type="ECO:0000256" key="6">
    <source>
        <dbReference type="ARBA" id="ARBA00023136"/>
    </source>
</evidence>
<dbReference type="Pfam" id="PF07694">
    <property type="entry name" value="5TM-5TMR_LYT"/>
    <property type="match status" value="1"/>
</dbReference>
<accession>A0A916V166</accession>
<dbReference type="FunFam" id="3.30.70.270:FF:000001">
    <property type="entry name" value="Diguanylate cyclase domain protein"/>
    <property type="match status" value="1"/>
</dbReference>
<dbReference type="InterPro" id="IPR000160">
    <property type="entry name" value="GGDEF_dom"/>
</dbReference>
<dbReference type="SUPFAM" id="SSF55073">
    <property type="entry name" value="Nucleotide cyclase"/>
    <property type="match status" value="1"/>
</dbReference>
<evidence type="ECO:0000313" key="11">
    <source>
        <dbReference type="EMBL" id="GGD01566.1"/>
    </source>
</evidence>
<dbReference type="GO" id="GO:0052621">
    <property type="term" value="F:diguanylate cyclase activity"/>
    <property type="evidence" value="ECO:0007669"/>
    <property type="project" value="UniProtKB-EC"/>
</dbReference>
<dbReference type="EC" id="2.7.7.65" evidence="2"/>
<dbReference type="RefSeq" id="WP_188848361.1">
    <property type="nucleotide sequence ID" value="NZ_BMJJ01000001.1"/>
</dbReference>
<feature type="transmembrane region" description="Helical" evidence="9">
    <location>
        <begin position="129"/>
        <end position="147"/>
    </location>
</feature>
<evidence type="ECO:0000256" key="9">
    <source>
        <dbReference type="SAM" id="Phobius"/>
    </source>
</evidence>
<evidence type="ECO:0000256" key="2">
    <source>
        <dbReference type="ARBA" id="ARBA00012528"/>
    </source>
</evidence>
<comment type="catalytic activity">
    <reaction evidence="7">
        <text>2 GTP = 3',3'-c-di-GMP + 2 diphosphate</text>
        <dbReference type="Rhea" id="RHEA:24898"/>
        <dbReference type="ChEBI" id="CHEBI:33019"/>
        <dbReference type="ChEBI" id="CHEBI:37565"/>
        <dbReference type="ChEBI" id="CHEBI:58805"/>
        <dbReference type="EC" id="2.7.7.65"/>
    </reaction>
</comment>
<feature type="transmembrane region" description="Helical" evidence="9">
    <location>
        <begin position="66"/>
        <end position="94"/>
    </location>
</feature>
<feature type="transmembrane region" description="Helical" evidence="9">
    <location>
        <begin position="100"/>
        <end position="117"/>
    </location>
</feature>
<evidence type="ECO:0000256" key="3">
    <source>
        <dbReference type="ARBA" id="ARBA00022475"/>
    </source>
</evidence>
<name>A0A916V166_9HYPH</name>